<evidence type="ECO:0000313" key="2">
    <source>
        <dbReference type="EMBL" id="MBY5959683.1"/>
    </source>
</evidence>
<proteinExistence type="predicted"/>
<organism evidence="2 3">
    <name type="scientific">Membranihabitans marinus</name>
    <dbReference type="NCBI Taxonomy" id="1227546"/>
    <lineage>
        <taxon>Bacteria</taxon>
        <taxon>Pseudomonadati</taxon>
        <taxon>Bacteroidota</taxon>
        <taxon>Saprospiria</taxon>
        <taxon>Saprospirales</taxon>
        <taxon>Saprospiraceae</taxon>
        <taxon>Membranihabitans</taxon>
    </lineage>
</organism>
<protein>
    <submittedName>
        <fullName evidence="2">Uncharacterized protein</fullName>
    </submittedName>
</protein>
<evidence type="ECO:0000256" key="1">
    <source>
        <dbReference type="SAM" id="MobiDB-lite"/>
    </source>
</evidence>
<feature type="region of interest" description="Disordered" evidence="1">
    <location>
        <begin position="149"/>
        <end position="169"/>
    </location>
</feature>
<dbReference type="EMBL" id="JAHVHU010000017">
    <property type="protein sequence ID" value="MBY5959683.1"/>
    <property type="molecule type" value="Genomic_DNA"/>
</dbReference>
<keyword evidence="3" id="KW-1185">Reference proteome</keyword>
<gene>
    <name evidence="2" type="ORF">KUV50_16130</name>
</gene>
<feature type="compositionally biased region" description="Polar residues" evidence="1">
    <location>
        <begin position="149"/>
        <end position="165"/>
    </location>
</feature>
<dbReference type="RefSeq" id="WP_222581221.1">
    <property type="nucleotide sequence ID" value="NZ_JAHVHU010000017.1"/>
</dbReference>
<comment type="caution">
    <text evidence="2">The sequence shown here is derived from an EMBL/GenBank/DDBJ whole genome shotgun (WGS) entry which is preliminary data.</text>
</comment>
<accession>A0A953LBE7</accession>
<dbReference type="AlphaFoldDB" id="A0A953LBE7"/>
<sequence>MDIRLIPDLIRQWIDIHLLTDAMYRELPEDDRDDWSDLPWNRYQNFYGVLVPVIIHDALFRLHQVPKDPELRKVASAQALVTGIFDDLFDRLHLPGDRIRALMETPDYIISSEHLEEYLCQYLLREIYKHFSGNQHLLDKSISGIIRAQQSSAQQRTESNRQSPQADLHKNDLIHITKEKGAKAVLFYRSCINRSLTTEEDLFLAELGAMLQMTNDINDALKDHQNGEVTIMTLGLPLQEVRTIFDDQLKLVREARKALSDERYYTEGLFYRIHILVARSLVTLDRYAQIVDASEPFDIRDIPPNKVISGLDIKKIPSWRRYYREMSD</sequence>
<reference evidence="2" key="1">
    <citation type="submission" date="2021-06" db="EMBL/GenBank/DDBJ databases">
        <title>44 bacteria genomes isolated from Dapeng, Shenzhen.</title>
        <authorList>
            <person name="Zheng W."/>
            <person name="Yu S."/>
            <person name="Huang Y."/>
        </authorList>
    </citation>
    <scope>NUCLEOTIDE SEQUENCE</scope>
    <source>
        <strain evidence="2">DP5N28-2</strain>
    </source>
</reference>
<dbReference type="Proteomes" id="UP000753961">
    <property type="component" value="Unassembled WGS sequence"/>
</dbReference>
<evidence type="ECO:0000313" key="3">
    <source>
        <dbReference type="Proteomes" id="UP000753961"/>
    </source>
</evidence>
<name>A0A953LBE7_9BACT</name>